<evidence type="ECO:0000256" key="8">
    <source>
        <dbReference type="ARBA" id="ARBA00022771"/>
    </source>
</evidence>
<dbReference type="SUPFAM" id="SSF82199">
    <property type="entry name" value="SET domain"/>
    <property type="match status" value="1"/>
</dbReference>
<evidence type="ECO:0000256" key="10">
    <source>
        <dbReference type="ARBA" id="ARBA00023242"/>
    </source>
</evidence>
<evidence type="ECO:0000313" key="13">
    <source>
        <dbReference type="RefSeq" id="XP_022749488.1"/>
    </source>
</evidence>
<evidence type="ECO:0000256" key="6">
    <source>
        <dbReference type="ARBA" id="ARBA00022691"/>
    </source>
</evidence>
<comment type="subcellular location">
    <subcellularLocation>
        <location evidence="2">Chromosome</location>
    </subcellularLocation>
    <subcellularLocation>
        <location evidence="1">Nucleus</location>
    </subcellularLocation>
</comment>
<dbReference type="PROSITE" id="PS50280">
    <property type="entry name" value="SET"/>
    <property type="match status" value="1"/>
</dbReference>
<evidence type="ECO:0000256" key="5">
    <source>
        <dbReference type="ARBA" id="ARBA00022679"/>
    </source>
</evidence>
<organism evidence="12 13">
    <name type="scientific">Durio zibethinus</name>
    <name type="common">Durian</name>
    <dbReference type="NCBI Taxonomy" id="66656"/>
    <lineage>
        <taxon>Eukaryota</taxon>
        <taxon>Viridiplantae</taxon>
        <taxon>Streptophyta</taxon>
        <taxon>Embryophyta</taxon>
        <taxon>Tracheophyta</taxon>
        <taxon>Spermatophyta</taxon>
        <taxon>Magnoliopsida</taxon>
        <taxon>eudicotyledons</taxon>
        <taxon>Gunneridae</taxon>
        <taxon>Pentapetalae</taxon>
        <taxon>rosids</taxon>
        <taxon>malvids</taxon>
        <taxon>Malvales</taxon>
        <taxon>Malvaceae</taxon>
        <taxon>Helicteroideae</taxon>
        <taxon>Durio</taxon>
    </lineage>
</organism>
<evidence type="ECO:0000256" key="1">
    <source>
        <dbReference type="ARBA" id="ARBA00004123"/>
    </source>
</evidence>
<dbReference type="InterPro" id="IPR050777">
    <property type="entry name" value="SET2_Histone-Lys_MeTrsfase"/>
</dbReference>
<keyword evidence="6" id="KW-0949">S-adenosyl-L-methionine</keyword>
<dbReference type="RefSeq" id="XP_022749488.1">
    <property type="nucleotide sequence ID" value="XM_022893753.1"/>
</dbReference>
<dbReference type="GO" id="GO:0008168">
    <property type="term" value="F:methyltransferase activity"/>
    <property type="evidence" value="ECO:0007669"/>
    <property type="project" value="UniProtKB-KW"/>
</dbReference>
<evidence type="ECO:0000256" key="7">
    <source>
        <dbReference type="ARBA" id="ARBA00022723"/>
    </source>
</evidence>
<keyword evidence="7" id="KW-0479">Metal-binding</keyword>
<evidence type="ECO:0000313" key="12">
    <source>
        <dbReference type="Proteomes" id="UP000515121"/>
    </source>
</evidence>
<keyword evidence="5" id="KW-0808">Transferase</keyword>
<keyword evidence="8" id="KW-0863">Zinc-finger</keyword>
<dbReference type="Gene3D" id="2.170.270.10">
    <property type="entry name" value="SET domain"/>
    <property type="match status" value="1"/>
</dbReference>
<proteinExistence type="predicted"/>
<evidence type="ECO:0000256" key="3">
    <source>
        <dbReference type="ARBA" id="ARBA00022454"/>
    </source>
</evidence>
<keyword evidence="10" id="KW-0539">Nucleus</keyword>
<dbReference type="GO" id="GO:0008270">
    <property type="term" value="F:zinc ion binding"/>
    <property type="evidence" value="ECO:0007669"/>
    <property type="project" value="UniProtKB-KW"/>
</dbReference>
<dbReference type="AlphaFoldDB" id="A0A6P5Z9N8"/>
<dbReference type="PROSITE" id="PS01359">
    <property type="entry name" value="ZF_PHD_1"/>
    <property type="match status" value="1"/>
</dbReference>
<name>A0A6P5Z9N8_DURZI</name>
<keyword evidence="4" id="KW-0489">Methyltransferase</keyword>
<reference evidence="13" key="1">
    <citation type="submission" date="2025-08" db="UniProtKB">
        <authorList>
            <consortium name="RefSeq"/>
        </authorList>
    </citation>
    <scope>IDENTIFICATION</scope>
    <source>
        <tissue evidence="13">Fruit stalk</tissue>
    </source>
</reference>
<dbReference type="PANTHER" id="PTHR22884">
    <property type="entry name" value="SET DOMAIN PROTEINS"/>
    <property type="match status" value="1"/>
</dbReference>
<evidence type="ECO:0000259" key="11">
    <source>
        <dbReference type="PROSITE" id="PS50280"/>
    </source>
</evidence>
<evidence type="ECO:0000256" key="4">
    <source>
        <dbReference type="ARBA" id="ARBA00022603"/>
    </source>
</evidence>
<dbReference type="InterPro" id="IPR001214">
    <property type="entry name" value="SET_dom"/>
</dbReference>
<dbReference type="Proteomes" id="UP000515121">
    <property type="component" value="Unplaced"/>
</dbReference>
<dbReference type="Pfam" id="PF00856">
    <property type="entry name" value="SET"/>
    <property type="match status" value="1"/>
</dbReference>
<keyword evidence="3" id="KW-0158">Chromosome</keyword>
<sequence>MESGVPESRCFLPFLVGSKKLVECIHCHKLIYPGEEVCCSVRGCQGVYHKICAKESLKMSNPKKIPVSAAYRLQWQCVCCTISSHDKCSPWLDVVIHLKDKPGKAICWRHPTNWRLVIDGAQSEQRLWDMKFKGMNNFYMCEIRKDFTIDATFKGNASLFLNHSCNPNCVLENWLVLMILLFFFY</sequence>
<evidence type="ECO:0000256" key="2">
    <source>
        <dbReference type="ARBA" id="ARBA00004286"/>
    </source>
</evidence>
<gene>
    <name evidence="13" type="primary">LOC111298966</name>
</gene>
<keyword evidence="9" id="KW-0862">Zinc</keyword>
<protein>
    <submittedName>
        <fullName evidence="13">Histone-lysine N-methyltransferase ASHR3-like isoform X3</fullName>
    </submittedName>
</protein>
<dbReference type="GO" id="GO:0032259">
    <property type="term" value="P:methylation"/>
    <property type="evidence" value="ECO:0007669"/>
    <property type="project" value="UniProtKB-KW"/>
</dbReference>
<dbReference type="GO" id="GO:0005694">
    <property type="term" value="C:chromosome"/>
    <property type="evidence" value="ECO:0007669"/>
    <property type="project" value="UniProtKB-SubCell"/>
</dbReference>
<keyword evidence="12" id="KW-1185">Reference proteome</keyword>
<evidence type="ECO:0000256" key="9">
    <source>
        <dbReference type="ARBA" id="ARBA00022833"/>
    </source>
</evidence>
<accession>A0A6P5Z9N8</accession>
<dbReference type="InterPro" id="IPR019786">
    <property type="entry name" value="Zinc_finger_PHD-type_CS"/>
</dbReference>
<feature type="domain" description="SET" evidence="11">
    <location>
        <begin position="1"/>
        <end position="185"/>
    </location>
</feature>
<dbReference type="GO" id="GO:0005634">
    <property type="term" value="C:nucleus"/>
    <property type="evidence" value="ECO:0007669"/>
    <property type="project" value="UniProtKB-SubCell"/>
</dbReference>
<dbReference type="GeneID" id="111298966"/>
<dbReference type="InterPro" id="IPR046341">
    <property type="entry name" value="SET_dom_sf"/>
</dbReference>